<sequence>MPEYGRVVLTLSNVLLPPEKLYPNPTPSIIEGLPYDVEYDLRLIGCELIQSACLLLKLPQ</sequence>
<dbReference type="Proteomes" id="UP000663848">
    <property type="component" value="Unassembled WGS sequence"/>
</dbReference>
<evidence type="ECO:0000313" key="2">
    <source>
        <dbReference type="Proteomes" id="UP000663848"/>
    </source>
</evidence>
<comment type="caution">
    <text evidence="1">The sequence shown here is derived from an EMBL/GenBank/DDBJ whole genome shotgun (WGS) entry which is preliminary data.</text>
</comment>
<proteinExistence type="predicted"/>
<organism evidence="1 2">
    <name type="scientific">Rotaria socialis</name>
    <dbReference type="NCBI Taxonomy" id="392032"/>
    <lineage>
        <taxon>Eukaryota</taxon>
        <taxon>Metazoa</taxon>
        <taxon>Spiralia</taxon>
        <taxon>Gnathifera</taxon>
        <taxon>Rotifera</taxon>
        <taxon>Eurotatoria</taxon>
        <taxon>Bdelloidea</taxon>
        <taxon>Philodinida</taxon>
        <taxon>Philodinidae</taxon>
        <taxon>Rotaria</taxon>
    </lineage>
</organism>
<accession>A0A822AHT0</accession>
<dbReference type="EMBL" id="CAJOBR010031856">
    <property type="protein sequence ID" value="CAF4996822.1"/>
    <property type="molecule type" value="Genomic_DNA"/>
</dbReference>
<evidence type="ECO:0000313" key="1">
    <source>
        <dbReference type="EMBL" id="CAF4996822.1"/>
    </source>
</evidence>
<dbReference type="SUPFAM" id="SSF47954">
    <property type="entry name" value="Cyclin-like"/>
    <property type="match status" value="1"/>
</dbReference>
<dbReference type="Gene3D" id="1.10.472.10">
    <property type="entry name" value="Cyclin-like"/>
    <property type="match status" value="1"/>
</dbReference>
<gene>
    <name evidence="1" type="ORF">QYT958_LOCUS37698</name>
</gene>
<dbReference type="InterPro" id="IPR036915">
    <property type="entry name" value="Cyclin-like_sf"/>
</dbReference>
<dbReference type="AlphaFoldDB" id="A0A822AHT0"/>
<protein>
    <submittedName>
        <fullName evidence="1">Uncharacterized protein</fullName>
    </submittedName>
</protein>
<name>A0A822AHT0_9BILA</name>
<reference evidence="1" key="1">
    <citation type="submission" date="2021-02" db="EMBL/GenBank/DDBJ databases">
        <authorList>
            <person name="Nowell W R."/>
        </authorList>
    </citation>
    <scope>NUCLEOTIDE SEQUENCE</scope>
</reference>
<feature type="non-terminal residue" evidence="1">
    <location>
        <position position="60"/>
    </location>
</feature>